<dbReference type="InterPro" id="IPR023212">
    <property type="entry name" value="Hsp33_helix_hairpin_bin_dom_sf"/>
</dbReference>
<dbReference type="Proteomes" id="UP000647183">
    <property type="component" value="Unassembled WGS sequence"/>
</dbReference>
<keyword evidence="4" id="KW-0143">Chaperone</keyword>
<dbReference type="CDD" id="cd00498">
    <property type="entry name" value="Hsp33"/>
    <property type="match status" value="1"/>
</dbReference>
<keyword evidence="7" id="KW-1185">Reference proteome</keyword>
<dbReference type="InterPro" id="IPR000397">
    <property type="entry name" value="Heat_shock_Hsp33"/>
</dbReference>
<gene>
    <name evidence="6" type="ORF">H9645_11250</name>
</gene>
<evidence type="ECO:0000256" key="2">
    <source>
        <dbReference type="ARBA" id="ARBA00022833"/>
    </source>
</evidence>
<accession>A0ABR8UKN8</accession>
<dbReference type="PANTHER" id="PTHR30111">
    <property type="entry name" value="33 KDA CHAPERONIN"/>
    <property type="match status" value="1"/>
</dbReference>
<sequence length="299" mass="31736">MSHDADARDHLTRFLLPRAGVRGVHVHLGETWQAIAASNDYPPGVRALLGQAAAASALFTGHVKVDGRLSVQLRGEHALRTLFAECTSEGTLRGIARMAGDGDDVDGLASLGDDAVLAITIEGAGIGNREATRYQGLVPLDAPDLAGAFEDYFTRSEQLPTRILLAAGNDAAVGLMLQKLPADHGDDDGWERAGALFSTLGTRELAETPAAELLHRLFHEESPEEMGGRSLAFGCSCSRQRVEAMLESLGRAEAEAALVEGTATVRCEFCGQAYRFDGADLDALFTDARRPMAAPPGLQ</sequence>
<dbReference type="InterPro" id="IPR016153">
    <property type="entry name" value="Heat_shock_Hsp33_N"/>
</dbReference>
<keyword evidence="2" id="KW-0862">Zinc</keyword>
<comment type="caution">
    <text evidence="6">The sequence shown here is derived from an EMBL/GenBank/DDBJ whole genome shotgun (WGS) entry which is preliminary data.</text>
</comment>
<keyword evidence="1" id="KW-0963">Cytoplasm</keyword>
<dbReference type="SUPFAM" id="SSF118352">
    <property type="entry name" value="HSP33 redox switch-like"/>
    <property type="match status" value="1"/>
</dbReference>
<proteinExistence type="predicted"/>
<dbReference type="SUPFAM" id="SSF64397">
    <property type="entry name" value="Hsp33 domain"/>
    <property type="match status" value="1"/>
</dbReference>
<dbReference type="Gene3D" id="1.10.287.480">
    <property type="entry name" value="helix hairpin bin"/>
    <property type="match status" value="1"/>
</dbReference>
<evidence type="ECO:0000256" key="1">
    <source>
        <dbReference type="ARBA" id="ARBA00022490"/>
    </source>
</evidence>
<dbReference type="Pfam" id="PF01430">
    <property type="entry name" value="HSP33"/>
    <property type="match status" value="1"/>
</dbReference>
<dbReference type="Gene3D" id="3.90.1280.10">
    <property type="entry name" value="HSP33 redox switch-like"/>
    <property type="match status" value="1"/>
</dbReference>
<dbReference type="PIRSF" id="PIRSF005261">
    <property type="entry name" value="Heat_shock_Hsp33"/>
    <property type="match status" value="1"/>
</dbReference>
<reference evidence="6 7" key="1">
    <citation type="submission" date="2020-08" db="EMBL/GenBank/DDBJ databases">
        <title>A Genomic Blueprint of the Chicken Gut Microbiome.</title>
        <authorList>
            <person name="Gilroy R."/>
            <person name="Ravi A."/>
            <person name="Getino M."/>
            <person name="Pursley I."/>
            <person name="Horton D.L."/>
            <person name="Alikhan N.-F."/>
            <person name="Baker D."/>
            <person name="Gharbi K."/>
            <person name="Hall N."/>
            <person name="Watson M."/>
            <person name="Adriaenssens E.M."/>
            <person name="Foster-Nyarko E."/>
            <person name="Jarju S."/>
            <person name="Secka A."/>
            <person name="Antonio M."/>
            <person name="Oren A."/>
            <person name="Chaudhuri R."/>
            <person name="La Ragione R.M."/>
            <person name="Hildebrand F."/>
            <person name="Pallen M.J."/>
        </authorList>
    </citation>
    <scope>NUCLEOTIDE SEQUENCE [LARGE SCALE GENOMIC DNA]</scope>
    <source>
        <strain evidence="6 7">Sa2BVA3</strain>
    </source>
</reference>
<evidence type="ECO:0000313" key="6">
    <source>
        <dbReference type="EMBL" id="MBD7988600.1"/>
    </source>
</evidence>
<keyword evidence="5" id="KW-0676">Redox-active center</keyword>
<keyword evidence="3" id="KW-1015">Disulfide bond</keyword>
<evidence type="ECO:0000256" key="5">
    <source>
        <dbReference type="ARBA" id="ARBA00023284"/>
    </source>
</evidence>
<protein>
    <submittedName>
        <fullName evidence="6">Hsp33 family molecular chaperone HslO</fullName>
    </submittedName>
</protein>
<dbReference type="PANTHER" id="PTHR30111:SF1">
    <property type="entry name" value="33 KDA CHAPERONIN"/>
    <property type="match status" value="1"/>
</dbReference>
<evidence type="ECO:0000256" key="4">
    <source>
        <dbReference type="ARBA" id="ARBA00023186"/>
    </source>
</evidence>
<dbReference type="InterPro" id="IPR016154">
    <property type="entry name" value="Heat_shock_Hsp33_C"/>
</dbReference>
<organism evidence="6 7">
    <name type="scientific">Luteimonas colneyensis</name>
    <dbReference type="NCBI Taxonomy" id="2762230"/>
    <lineage>
        <taxon>Bacteria</taxon>
        <taxon>Pseudomonadati</taxon>
        <taxon>Pseudomonadota</taxon>
        <taxon>Gammaproteobacteria</taxon>
        <taxon>Lysobacterales</taxon>
        <taxon>Lysobacteraceae</taxon>
        <taxon>Luteimonas</taxon>
    </lineage>
</organism>
<evidence type="ECO:0000256" key="3">
    <source>
        <dbReference type="ARBA" id="ARBA00023157"/>
    </source>
</evidence>
<name>A0ABR8UKN8_9GAMM</name>
<evidence type="ECO:0000313" key="7">
    <source>
        <dbReference type="Proteomes" id="UP000647183"/>
    </source>
</evidence>
<dbReference type="EMBL" id="JACSQJ010000006">
    <property type="protein sequence ID" value="MBD7988600.1"/>
    <property type="molecule type" value="Genomic_DNA"/>
</dbReference>
<dbReference type="Gene3D" id="3.55.30.10">
    <property type="entry name" value="Hsp33 domain"/>
    <property type="match status" value="1"/>
</dbReference>
<dbReference type="RefSeq" id="WP_191729790.1">
    <property type="nucleotide sequence ID" value="NZ_JACSQJ010000006.1"/>
</dbReference>